<dbReference type="SUPFAM" id="SSF46894">
    <property type="entry name" value="C-terminal effector domain of the bipartite response regulators"/>
    <property type="match status" value="1"/>
</dbReference>
<dbReference type="Pfam" id="PF07676">
    <property type="entry name" value="PD40"/>
    <property type="match status" value="2"/>
</dbReference>
<keyword evidence="4" id="KW-0812">Transmembrane</keyword>
<dbReference type="InterPro" id="IPR036388">
    <property type="entry name" value="WH-like_DNA-bd_sf"/>
</dbReference>
<evidence type="ECO:0000313" key="7">
    <source>
        <dbReference type="Proteomes" id="UP000250123"/>
    </source>
</evidence>
<dbReference type="RefSeq" id="WP_231926461.1">
    <property type="nucleotide sequence ID" value="NZ_LS483452.1"/>
</dbReference>
<reference evidence="7" key="1">
    <citation type="submission" date="2018-06" db="EMBL/GenBank/DDBJ databases">
        <authorList>
            <person name="Cea G.-C."/>
            <person name="William W."/>
        </authorList>
    </citation>
    <scope>NUCLEOTIDE SEQUENCE [LARGE SCALE GENOMIC DNA]</scope>
    <source>
        <strain evidence="7">DB21MT-2</strain>
    </source>
</reference>
<evidence type="ECO:0000256" key="1">
    <source>
        <dbReference type="ARBA" id="ARBA00009820"/>
    </source>
</evidence>
<gene>
    <name evidence="6" type="ORF">SHEWBE_1596</name>
</gene>
<dbReference type="InterPro" id="IPR016032">
    <property type="entry name" value="Sig_transdc_resp-reg_C-effctor"/>
</dbReference>
<dbReference type="KEGG" id="sbk:SHEWBE_1596"/>
<proteinExistence type="inferred from homology"/>
<keyword evidence="4" id="KW-0472">Membrane</keyword>
<dbReference type="PANTHER" id="PTHR36842">
    <property type="entry name" value="PROTEIN TOLB HOMOLOG"/>
    <property type="match status" value="1"/>
</dbReference>
<dbReference type="CDD" id="cd00383">
    <property type="entry name" value="trans_reg_C"/>
    <property type="match status" value="1"/>
</dbReference>
<evidence type="ECO:0000313" key="6">
    <source>
        <dbReference type="EMBL" id="SQH75562.1"/>
    </source>
</evidence>
<dbReference type="SUPFAM" id="SSF82171">
    <property type="entry name" value="DPP6 N-terminal domain-like"/>
    <property type="match status" value="2"/>
</dbReference>
<dbReference type="EMBL" id="LS483452">
    <property type="protein sequence ID" value="SQH75562.1"/>
    <property type="molecule type" value="Genomic_DNA"/>
</dbReference>
<feature type="transmembrane region" description="Helical" evidence="4">
    <location>
        <begin position="159"/>
        <end position="177"/>
    </location>
</feature>
<evidence type="ECO:0000256" key="4">
    <source>
        <dbReference type="SAM" id="Phobius"/>
    </source>
</evidence>
<dbReference type="SMART" id="SM00862">
    <property type="entry name" value="Trans_reg_C"/>
    <property type="match status" value="1"/>
</dbReference>
<dbReference type="InterPro" id="IPR011042">
    <property type="entry name" value="6-blade_b-propeller_TolB-like"/>
</dbReference>
<dbReference type="InterPro" id="IPR011659">
    <property type="entry name" value="WD40"/>
</dbReference>
<name>A0A330LZZ2_9GAMM</name>
<sequence length="721" mass="82004">MMIEIKKEAVFTLAGCVITPSDNSLNFKGCSSNNEQMQDIYNDKISLQPKFIELLSYLARKYPNVVTREELIENIWEGNVYVGTKALTNAIWHLRKHLNPLVSQDNDSGTTTIETVRKTGYRLLIEPEFSPADLVSHPEVLEIEQAKVKELSGKLQRGIIGLVILFVIVGSGVFFHLHQDSKRLIQTEQTRLTRGAGAELYPAVSPDGRWLVYGKGANLYLKDLQNPTNTPKRLTTKETREKRAIWTLDGRSLLYPSEDRESGECHLSQIMLDSHEVVHLAPCFSDSSALDLSPDGSAIIYIWQDKLVEYSGLYELALSFDAKPVRISCDKECAYRDRDVAFSPDGRWIAISRRFGNISEDIFIRNRASGDEFRITQGLEDIRGLTWHPDSDRLVFSTENSGVRAGYMIDIESKNITNLDVVGFSYPRFVPGSSTLVFSKYIKDFEIAYLELDQVIPTTIFPLSNSEFSYRNPDYSSIKQRIVYVSNETGYNEIWSSDIDGRNRKQHTDLKRRVAYPSWSHDGTMLAFLAPDDKNEGNKIHILDLATGGISILASPYQDHRRPSWDLDDKQVFSSTYDGLLAFSLTNSRPTVVTPIEVRLAKVLNDSQLIFTKTDESGLWILDLNRPEEIKVLISGDIFDENYNWVVTKKGVYFRELHSGYQLINFWSFNTNLTTPILKLPASSLTSFGAMSYIPSKRRLLMTLSEYSKRDVIMLKHKLLL</sequence>
<comment type="similarity">
    <text evidence="1">Belongs to the TolB family.</text>
</comment>
<dbReference type="PROSITE" id="PS51755">
    <property type="entry name" value="OMPR_PHOB"/>
    <property type="match status" value="1"/>
</dbReference>
<dbReference type="Gene3D" id="1.10.10.10">
    <property type="entry name" value="Winged helix-like DNA-binding domain superfamily/Winged helix DNA-binding domain"/>
    <property type="match status" value="1"/>
</dbReference>
<accession>A0A330LZZ2</accession>
<dbReference type="Gene3D" id="2.120.10.30">
    <property type="entry name" value="TolB, C-terminal domain"/>
    <property type="match status" value="1"/>
</dbReference>
<evidence type="ECO:0000256" key="2">
    <source>
        <dbReference type="ARBA" id="ARBA00023125"/>
    </source>
</evidence>
<keyword evidence="4" id="KW-1133">Transmembrane helix</keyword>
<evidence type="ECO:0000259" key="5">
    <source>
        <dbReference type="PROSITE" id="PS51755"/>
    </source>
</evidence>
<keyword evidence="2 3" id="KW-0238">DNA-binding</keyword>
<dbReference type="GO" id="GO:0000160">
    <property type="term" value="P:phosphorelay signal transduction system"/>
    <property type="evidence" value="ECO:0007669"/>
    <property type="project" value="InterPro"/>
</dbReference>
<feature type="domain" description="OmpR/PhoB-type" evidence="5">
    <location>
        <begin position="22"/>
        <end position="125"/>
    </location>
</feature>
<protein>
    <submittedName>
        <fullName evidence="6">Transcriptional regulator</fullName>
    </submittedName>
</protein>
<dbReference type="InterPro" id="IPR001867">
    <property type="entry name" value="OmpR/PhoB-type_DNA-bd"/>
</dbReference>
<dbReference type="Gene3D" id="2.130.10.10">
    <property type="entry name" value="YVTN repeat-like/Quinoprotein amine dehydrogenase"/>
    <property type="match status" value="1"/>
</dbReference>
<dbReference type="Pfam" id="PF00486">
    <property type="entry name" value="Trans_reg_C"/>
    <property type="match status" value="1"/>
</dbReference>
<organism evidence="6 7">
    <name type="scientific">Shewanella benthica</name>
    <dbReference type="NCBI Taxonomy" id="43661"/>
    <lineage>
        <taxon>Bacteria</taxon>
        <taxon>Pseudomonadati</taxon>
        <taxon>Pseudomonadota</taxon>
        <taxon>Gammaproteobacteria</taxon>
        <taxon>Alteromonadales</taxon>
        <taxon>Shewanellaceae</taxon>
        <taxon>Shewanella</taxon>
    </lineage>
</organism>
<dbReference type="Gene3D" id="2.140.10.30">
    <property type="entry name" value="Dipeptidylpeptidase IV, N-terminal domain"/>
    <property type="match status" value="1"/>
</dbReference>
<dbReference type="PANTHER" id="PTHR36842:SF1">
    <property type="entry name" value="PROTEIN TOLB"/>
    <property type="match status" value="1"/>
</dbReference>
<evidence type="ECO:0000256" key="3">
    <source>
        <dbReference type="PROSITE-ProRule" id="PRU01091"/>
    </source>
</evidence>
<feature type="DNA-binding region" description="OmpR/PhoB-type" evidence="3">
    <location>
        <begin position="22"/>
        <end position="125"/>
    </location>
</feature>
<dbReference type="GO" id="GO:0006355">
    <property type="term" value="P:regulation of DNA-templated transcription"/>
    <property type="evidence" value="ECO:0007669"/>
    <property type="project" value="InterPro"/>
</dbReference>
<dbReference type="AlphaFoldDB" id="A0A330LZZ2"/>
<dbReference type="GO" id="GO:0003677">
    <property type="term" value="F:DNA binding"/>
    <property type="evidence" value="ECO:0007669"/>
    <property type="project" value="UniProtKB-UniRule"/>
</dbReference>
<dbReference type="InterPro" id="IPR015943">
    <property type="entry name" value="WD40/YVTN_repeat-like_dom_sf"/>
</dbReference>
<dbReference type="Proteomes" id="UP000250123">
    <property type="component" value="Chromosome SHEWBE"/>
</dbReference>